<dbReference type="PATRIC" id="fig|34073.19.peg.828"/>
<protein>
    <recommendedName>
        <fullName evidence="4">DUF3540 domain-containing protein</fullName>
    </recommendedName>
</protein>
<reference evidence="2 3" key="1">
    <citation type="submission" date="2015-03" db="EMBL/GenBank/DDBJ databases">
        <title>Genome sequence of Variovorax paradoxus TBEA6.</title>
        <authorList>
            <person name="Poehlein A."/>
            <person name="Schuldes J."/>
            <person name="Wuebbeler J.H."/>
            <person name="Hiessl S."/>
            <person name="Steinbuechel A."/>
            <person name="Daniel R."/>
        </authorList>
    </citation>
    <scope>NUCLEOTIDE SEQUENCE [LARGE SCALE GENOMIC DNA]</scope>
    <source>
        <strain evidence="2 3">TBEA6</strain>
    </source>
</reference>
<dbReference type="Proteomes" id="UP000035170">
    <property type="component" value="Unassembled WGS sequence"/>
</dbReference>
<evidence type="ECO:0000313" key="3">
    <source>
        <dbReference type="Proteomes" id="UP000035170"/>
    </source>
</evidence>
<gene>
    <name evidence="2" type="ORF">VPARA_08160</name>
</gene>
<sequence>MTTAARPPSTAAVAAQTVPRPASELEPLLRKSSPVKHQPGAAMAGVSMATVVACDPDGDFCDLMLADGHRSLRSQRAASCLLVPAPGDTVMVAGTDDDALYVIAVVAQADKRQATLAVDGDLRLQSKRGGIAIRSAGALDLQSDTSVATSTPQWKLTAERGECNVSELDYQGAELRFSVLVTRFLGRACEVVLDRLHLLTRSSFRITEEVEHVRAGQIDIQASQTLRLHAKNTLVTSKELVKVDAEQIHMG</sequence>
<dbReference type="InterPro" id="IPR021927">
    <property type="entry name" value="DUF3540"/>
</dbReference>
<organism evidence="2 3">
    <name type="scientific">Variovorax paradoxus</name>
    <dbReference type="NCBI Taxonomy" id="34073"/>
    <lineage>
        <taxon>Bacteria</taxon>
        <taxon>Pseudomonadati</taxon>
        <taxon>Pseudomonadota</taxon>
        <taxon>Betaproteobacteria</taxon>
        <taxon>Burkholderiales</taxon>
        <taxon>Comamonadaceae</taxon>
        <taxon>Variovorax</taxon>
    </lineage>
</organism>
<feature type="region of interest" description="Disordered" evidence="1">
    <location>
        <begin position="1"/>
        <end position="25"/>
    </location>
</feature>
<evidence type="ECO:0000256" key="1">
    <source>
        <dbReference type="SAM" id="MobiDB-lite"/>
    </source>
</evidence>
<name>A0A0H2MLZ8_VARPD</name>
<feature type="compositionally biased region" description="Low complexity" evidence="1">
    <location>
        <begin position="1"/>
        <end position="15"/>
    </location>
</feature>
<dbReference type="Pfam" id="PF12059">
    <property type="entry name" value="DUF3540"/>
    <property type="match status" value="1"/>
</dbReference>
<evidence type="ECO:0000313" key="2">
    <source>
        <dbReference type="EMBL" id="KLN57805.1"/>
    </source>
</evidence>
<accession>A0A0H2MLZ8</accession>
<proteinExistence type="predicted"/>
<dbReference type="EMBL" id="JZWI01000005">
    <property type="protein sequence ID" value="KLN57805.1"/>
    <property type="molecule type" value="Genomic_DNA"/>
</dbReference>
<comment type="caution">
    <text evidence="2">The sequence shown here is derived from an EMBL/GenBank/DDBJ whole genome shotgun (WGS) entry which is preliminary data.</text>
</comment>
<dbReference type="AlphaFoldDB" id="A0A0H2MLZ8"/>
<keyword evidence="3" id="KW-1185">Reference proteome</keyword>
<evidence type="ECO:0008006" key="4">
    <source>
        <dbReference type="Google" id="ProtNLM"/>
    </source>
</evidence>